<reference evidence="1" key="1">
    <citation type="submission" date="2023-06" db="EMBL/GenBank/DDBJ databases">
        <title>Survivors Of The Sea: Transcriptome response of Skeletonema marinoi to long-term dormancy.</title>
        <authorList>
            <person name="Pinder M.I.M."/>
            <person name="Kourtchenko O."/>
            <person name="Robertson E.K."/>
            <person name="Larsson T."/>
            <person name="Maumus F."/>
            <person name="Osuna-Cruz C.M."/>
            <person name="Vancaester E."/>
            <person name="Stenow R."/>
            <person name="Vandepoele K."/>
            <person name="Ploug H."/>
            <person name="Bruchert V."/>
            <person name="Godhe A."/>
            <person name="Topel M."/>
        </authorList>
    </citation>
    <scope>NUCLEOTIDE SEQUENCE</scope>
    <source>
        <strain evidence="1">R05AC</strain>
    </source>
</reference>
<sequence length="105" mass="11659">MKEKEALKTRLEEVERKSKASWYDTSTIMGYLSTASMFVKLYQVVVPSVMPAAAPTTKLACHTVVNQFVDSSAAQPICDTLLYAVESVDLTKVKDEVKVINLIED</sequence>
<organism evidence="1 2">
    <name type="scientific">Skeletonema marinoi</name>
    <dbReference type="NCBI Taxonomy" id="267567"/>
    <lineage>
        <taxon>Eukaryota</taxon>
        <taxon>Sar</taxon>
        <taxon>Stramenopiles</taxon>
        <taxon>Ochrophyta</taxon>
        <taxon>Bacillariophyta</taxon>
        <taxon>Coscinodiscophyceae</taxon>
        <taxon>Thalassiosirophycidae</taxon>
        <taxon>Thalassiosirales</taxon>
        <taxon>Skeletonemataceae</taxon>
        <taxon>Skeletonema</taxon>
        <taxon>Skeletonema marinoi-dohrnii complex</taxon>
    </lineage>
</organism>
<dbReference type="AlphaFoldDB" id="A0AAD8Y6M4"/>
<evidence type="ECO:0000313" key="2">
    <source>
        <dbReference type="Proteomes" id="UP001224775"/>
    </source>
</evidence>
<comment type="caution">
    <text evidence="1">The sequence shown here is derived from an EMBL/GenBank/DDBJ whole genome shotgun (WGS) entry which is preliminary data.</text>
</comment>
<name>A0AAD8Y6M4_9STRA</name>
<keyword evidence="2" id="KW-1185">Reference proteome</keyword>
<gene>
    <name evidence="1" type="ORF">QTG54_008572</name>
</gene>
<proteinExistence type="predicted"/>
<dbReference type="EMBL" id="JATAAI010000015">
    <property type="protein sequence ID" value="KAK1740477.1"/>
    <property type="molecule type" value="Genomic_DNA"/>
</dbReference>
<evidence type="ECO:0000313" key="1">
    <source>
        <dbReference type="EMBL" id="KAK1740477.1"/>
    </source>
</evidence>
<protein>
    <submittedName>
        <fullName evidence="1">Uncharacterized protein</fullName>
    </submittedName>
</protein>
<accession>A0AAD8Y6M4</accession>
<dbReference type="Proteomes" id="UP001224775">
    <property type="component" value="Unassembled WGS sequence"/>
</dbReference>